<accession>A0A3N0YEU2</accession>
<feature type="compositionally biased region" description="Basic and acidic residues" evidence="8">
    <location>
        <begin position="271"/>
        <end position="284"/>
    </location>
</feature>
<keyword evidence="3" id="KW-0597">Phosphoprotein</keyword>
<dbReference type="AlphaFoldDB" id="A0A3N0YEU2"/>
<feature type="region of interest" description="Disordered" evidence="8">
    <location>
        <begin position="832"/>
        <end position="860"/>
    </location>
</feature>
<comment type="caution">
    <text evidence="9">The sequence shown here is derived from an EMBL/GenBank/DDBJ whole genome shotgun (WGS) entry which is preliminary data.</text>
</comment>
<feature type="compositionally biased region" description="Low complexity" evidence="8">
    <location>
        <begin position="542"/>
        <end position="563"/>
    </location>
</feature>
<dbReference type="GO" id="GO:0005874">
    <property type="term" value="C:microtubule"/>
    <property type="evidence" value="ECO:0007669"/>
    <property type="project" value="UniProtKB-KW"/>
</dbReference>
<dbReference type="PROSITE" id="PS51491">
    <property type="entry name" value="TAU_MAP_2"/>
    <property type="match status" value="4"/>
</dbReference>
<dbReference type="InterPro" id="IPR001084">
    <property type="entry name" value="MAP_tubulin-bd_rpt"/>
</dbReference>
<keyword evidence="4 7" id="KW-0493">Microtubule</keyword>
<evidence type="ECO:0000256" key="7">
    <source>
        <dbReference type="RuleBase" id="RU000686"/>
    </source>
</evidence>
<evidence type="ECO:0000313" key="9">
    <source>
        <dbReference type="EMBL" id="ROL44713.1"/>
    </source>
</evidence>
<dbReference type="GO" id="GO:0000226">
    <property type="term" value="P:microtubule cytoskeleton organization"/>
    <property type="evidence" value="ECO:0007669"/>
    <property type="project" value="TreeGrafter"/>
</dbReference>
<dbReference type="PANTHER" id="PTHR11501:SF16">
    <property type="entry name" value="MICROTUBULE-ASSOCIATED PROTEIN 4"/>
    <property type="match status" value="1"/>
</dbReference>
<feature type="compositionally biased region" description="Low complexity" evidence="8">
    <location>
        <begin position="499"/>
        <end position="526"/>
    </location>
</feature>
<evidence type="ECO:0000256" key="8">
    <source>
        <dbReference type="SAM" id="MobiDB-lite"/>
    </source>
</evidence>
<keyword evidence="2 7" id="KW-0963">Cytoplasm</keyword>
<evidence type="ECO:0000256" key="4">
    <source>
        <dbReference type="ARBA" id="ARBA00022701"/>
    </source>
</evidence>
<dbReference type="EMBL" id="RJVU01044706">
    <property type="protein sequence ID" value="ROL44713.1"/>
    <property type="molecule type" value="Genomic_DNA"/>
</dbReference>
<keyword evidence="10" id="KW-1185">Reference proteome</keyword>
<keyword evidence="6 7" id="KW-0206">Cytoskeleton</keyword>
<sequence length="860" mass="91305">MSSQRSECRDLCSVPPSMPSLASSTAAQGWNWQQGQPGSLQSSRLLEDDKQDLSTKTTALSPEVDQRATSHPCSRGGKNLGSTAESPTSLSSSPSPVSPGKALSTNGVTSRPSPPSAILTSSDSNWDPPRSISKTGPTPNYCVIGVVNDNYVEGVVEGKTETRPPISPPMQQHRVVQRTMSDSTHLTVPASLPLPDKYPGKDVPPPQTAVKYFTIEDKQSVPPSMSIPSDPTTKKDQPAGVPQGSGRIQSPQKLSESGNASSRDIQPKGVCDVKEDKTAKEKMENVQTALKTENTDIIEKQDKPEKMEKIDHLDKKDEITKKTDSVDKTQKSEQIIKDEKKVEKEEKQDNKAEKKDKVEKVDKPEKTNKEKEEKKDNGEKIDKTAKAEKNVTAAKGPAKSPTANRSKEVTSPDSKTKPSVGSTKQSSARPNSLSTGDSAGATKRTSPTTNSANKKSPMPKATTPTAGTKKTPTSTSTLETKAKSSESGTATQRRPPVPKAKAASATNSKNGTSTPAATSARPSSATKTENQAGEVKKAPVKTTPRPTRTPSSATSTAATNGTPTPRPSRITKPPVPKQTPLERKPPVPRAPRNVRPTNAPLPDLKNVRSKIGSTDNMKYQPGGGKVPAAQGKTDALPKTSQGKVQIVHKKLDFSHITSRCGSKDNIKHVPGGGNVQILNKKVDLSKVTAKCGSKDNIKHKPGGGEVKIESHKVNVKAKAKVGSLDNVGHEPGGGNVKVGEGVQQKSEGSPSPPAVSPPLQAGNGAKENGLKESSPTPVPSLGEGPRDSQGLDKRIPGTTFPFLCYQTESYKLNFRENARARTDHSAKIISWSPLSGSHPHPHRSTSLSVSLGSAMSSHST</sequence>
<evidence type="ECO:0000256" key="3">
    <source>
        <dbReference type="ARBA" id="ARBA00022553"/>
    </source>
</evidence>
<feature type="compositionally biased region" description="Polar residues" evidence="8">
    <location>
        <begin position="417"/>
        <end position="454"/>
    </location>
</feature>
<feature type="compositionally biased region" description="Basic and acidic residues" evidence="8">
    <location>
        <begin position="784"/>
        <end position="795"/>
    </location>
</feature>
<evidence type="ECO:0000256" key="2">
    <source>
        <dbReference type="ARBA" id="ARBA00022490"/>
    </source>
</evidence>
<feature type="compositionally biased region" description="Polar residues" evidence="8">
    <location>
        <begin position="246"/>
        <end position="264"/>
    </location>
</feature>
<evidence type="ECO:0000256" key="5">
    <source>
        <dbReference type="ARBA" id="ARBA00022737"/>
    </source>
</evidence>
<evidence type="ECO:0000256" key="6">
    <source>
        <dbReference type="ARBA" id="ARBA00023212"/>
    </source>
</evidence>
<feature type="compositionally biased region" description="Basic and acidic residues" evidence="8">
    <location>
        <begin position="293"/>
        <end position="389"/>
    </location>
</feature>
<dbReference type="GO" id="GO:0031175">
    <property type="term" value="P:neuron projection development"/>
    <property type="evidence" value="ECO:0007669"/>
    <property type="project" value="TreeGrafter"/>
</dbReference>
<comment type="subcellular location">
    <subcellularLocation>
        <location evidence="1 7">Cytoplasm</location>
        <location evidence="1 7">Cytoskeleton</location>
    </subcellularLocation>
</comment>
<protein>
    <recommendedName>
        <fullName evidence="7">Microtubule-associated protein</fullName>
    </recommendedName>
</protein>
<feature type="region of interest" description="Disordered" evidence="8">
    <location>
        <begin position="1"/>
        <end position="140"/>
    </location>
</feature>
<dbReference type="PROSITE" id="PS00229">
    <property type="entry name" value="TAU_MAP_1"/>
    <property type="match status" value="1"/>
</dbReference>
<feature type="region of interest" description="Disordered" evidence="8">
    <location>
        <begin position="720"/>
        <end position="795"/>
    </location>
</feature>
<feature type="compositionally biased region" description="Low complexity" evidence="8">
    <location>
        <begin position="86"/>
        <end position="99"/>
    </location>
</feature>
<gene>
    <name evidence="9" type="ORF">DPX16_18424</name>
</gene>
<dbReference type="Proteomes" id="UP000281406">
    <property type="component" value="Unassembled WGS sequence"/>
</dbReference>
<evidence type="ECO:0000313" key="10">
    <source>
        <dbReference type="Proteomes" id="UP000281406"/>
    </source>
</evidence>
<reference evidence="9 10" key="1">
    <citation type="submission" date="2018-10" db="EMBL/GenBank/DDBJ databases">
        <title>Genome assembly for a Yunnan-Guizhou Plateau 3E fish, Anabarilius grahami (Regan), and its evolutionary and genetic applications.</title>
        <authorList>
            <person name="Jiang W."/>
        </authorList>
    </citation>
    <scope>NUCLEOTIDE SEQUENCE [LARGE SCALE GENOMIC DNA]</scope>
    <source>
        <strain evidence="9">AG-KIZ</strain>
        <tissue evidence="9">Muscle</tissue>
    </source>
</reference>
<feature type="region of interest" description="Disordered" evidence="8">
    <location>
        <begin position="159"/>
        <end position="643"/>
    </location>
</feature>
<feature type="compositionally biased region" description="Low complexity" evidence="8">
    <location>
        <begin position="844"/>
        <end position="860"/>
    </location>
</feature>
<feature type="compositionally biased region" description="Low complexity" evidence="8">
    <location>
        <begin position="459"/>
        <end position="479"/>
    </location>
</feature>
<organism evidence="9 10">
    <name type="scientific">Anabarilius grahami</name>
    <name type="common">Kanglang fish</name>
    <name type="synonym">Barilius grahami</name>
    <dbReference type="NCBI Taxonomy" id="495550"/>
    <lineage>
        <taxon>Eukaryota</taxon>
        <taxon>Metazoa</taxon>
        <taxon>Chordata</taxon>
        <taxon>Craniata</taxon>
        <taxon>Vertebrata</taxon>
        <taxon>Euteleostomi</taxon>
        <taxon>Actinopterygii</taxon>
        <taxon>Neopterygii</taxon>
        <taxon>Teleostei</taxon>
        <taxon>Ostariophysi</taxon>
        <taxon>Cypriniformes</taxon>
        <taxon>Xenocyprididae</taxon>
        <taxon>Xenocypridinae</taxon>
        <taxon>Xenocypridinae incertae sedis</taxon>
        <taxon>Anabarilius</taxon>
    </lineage>
</organism>
<feature type="compositionally biased region" description="Basic and acidic residues" evidence="8">
    <location>
        <begin position="405"/>
        <end position="416"/>
    </location>
</feature>
<name>A0A3N0YEU2_ANAGA</name>
<dbReference type="OrthoDB" id="9378527at2759"/>
<proteinExistence type="predicted"/>
<dbReference type="GO" id="GO:0008017">
    <property type="term" value="F:microtubule binding"/>
    <property type="evidence" value="ECO:0007669"/>
    <property type="project" value="InterPro"/>
</dbReference>
<keyword evidence="5" id="KW-0677">Repeat</keyword>
<feature type="compositionally biased region" description="Polar residues" evidence="8">
    <location>
        <begin position="221"/>
        <end position="231"/>
    </location>
</feature>
<feature type="compositionally biased region" description="Low complexity" evidence="8">
    <location>
        <begin position="590"/>
        <end position="600"/>
    </location>
</feature>
<feature type="compositionally biased region" description="Polar residues" evidence="8">
    <location>
        <begin position="20"/>
        <end position="44"/>
    </location>
</feature>
<dbReference type="Pfam" id="PF00418">
    <property type="entry name" value="Tubulin-binding"/>
    <property type="match status" value="4"/>
</dbReference>
<feature type="compositionally biased region" description="Basic and acidic residues" evidence="8">
    <location>
        <begin position="1"/>
        <end position="10"/>
    </location>
</feature>
<dbReference type="InterPro" id="IPR027324">
    <property type="entry name" value="MAP2/MAP4/Tau"/>
</dbReference>
<dbReference type="PANTHER" id="PTHR11501">
    <property type="entry name" value="MICROTUBULE-ASSOCIATED PROTEIN"/>
    <property type="match status" value="1"/>
</dbReference>
<evidence type="ECO:0000256" key="1">
    <source>
        <dbReference type="ARBA" id="ARBA00004245"/>
    </source>
</evidence>
<dbReference type="GO" id="GO:0043005">
    <property type="term" value="C:neuron projection"/>
    <property type="evidence" value="ECO:0007669"/>
    <property type="project" value="TreeGrafter"/>
</dbReference>